<dbReference type="Pfam" id="PF14275">
    <property type="entry name" value="DUF4362"/>
    <property type="match status" value="1"/>
</dbReference>
<dbReference type="RefSeq" id="WP_087458951.1">
    <property type="nucleotide sequence ID" value="NZ_CP021434.1"/>
</dbReference>
<dbReference type="EMBL" id="CP021434">
    <property type="protein sequence ID" value="ARU63616.1"/>
    <property type="molecule type" value="Genomic_DNA"/>
</dbReference>
<organism evidence="1 2">
    <name type="scientific">Tumebacillus avium</name>
    <dbReference type="NCBI Taxonomy" id="1903704"/>
    <lineage>
        <taxon>Bacteria</taxon>
        <taxon>Bacillati</taxon>
        <taxon>Bacillota</taxon>
        <taxon>Bacilli</taxon>
        <taxon>Bacillales</taxon>
        <taxon>Alicyclobacillaceae</taxon>
        <taxon>Tumebacillus</taxon>
    </lineage>
</organism>
<evidence type="ECO:0000313" key="1">
    <source>
        <dbReference type="EMBL" id="ARU63616.1"/>
    </source>
</evidence>
<dbReference type="OrthoDB" id="1912370at2"/>
<gene>
    <name evidence="1" type="ORF">CBW65_23320</name>
</gene>
<sequence>MKGLTEKLWILLAALLFAGTMLDSVAVPKELSVVDYGALNTPADDRRFREFAERVENWEADGIRIVSPTAEGDPIYLDLVYWRGELHVRLDTTEDAFGPDKIIELTCSPKLQQLDFGKAYEYRLSGCMYPGTFTVYIMPK</sequence>
<evidence type="ECO:0000313" key="2">
    <source>
        <dbReference type="Proteomes" id="UP000195437"/>
    </source>
</evidence>
<reference evidence="2" key="1">
    <citation type="submission" date="2017-05" db="EMBL/GenBank/DDBJ databases">
        <authorList>
            <person name="Sung H."/>
        </authorList>
    </citation>
    <scope>NUCLEOTIDE SEQUENCE [LARGE SCALE GENOMIC DNA]</scope>
    <source>
        <strain evidence="2">AR23208</strain>
    </source>
</reference>
<dbReference type="KEGG" id="tum:CBW65_23320"/>
<evidence type="ECO:0008006" key="3">
    <source>
        <dbReference type="Google" id="ProtNLM"/>
    </source>
</evidence>
<dbReference type="AlphaFoldDB" id="A0A1Y0IUZ7"/>
<dbReference type="Proteomes" id="UP000195437">
    <property type="component" value="Chromosome"/>
</dbReference>
<protein>
    <recommendedName>
        <fullName evidence="3">DUF4362 domain-containing protein</fullName>
    </recommendedName>
</protein>
<dbReference type="InterPro" id="IPR025372">
    <property type="entry name" value="DUF4362"/>
</dbReference>
<accession>A0A1Y0IUZ7</accession>
<keyword evidence="2" id="KW-1185">Reference proteome</keyword>
<name>A0A1Y0IUZ7_9BACL</name>
<proteinExistence type="predicted"/>